<accession>A0ABS2KK39</accession>
<dbReference type="PRINTS" id="PR01021">
    <property type="entry name" value="OMPADOMAIN"/>
</dbReference>
<keyword evidence="3" id="KW-0998">Cell outer membrane</keyword>
<dbReference type="InterPro" id="IPR036737">
    <property type="entry name" value="OmpA-like_sf"/>
</dbReference>
<evidence type="ECO:0000313" key="7">
    <source>
        <dbReference type="EMBL" id="MBM7131535.1"/>
    </source>
</evidence>
<dbReference type="InterPro" id="IPR050330">
    <property type="entry name" value="Bact_OuterMem_StrucFunc"/>
</dbReference>
<feature type="signal peptide" evidence="5">
    <location>
        <begin position="1"/>
        <end position="18"/>
    </location>
</feature>
<dbReference type="CDD" id="cd07185">
    <property type="entry name" value="OmpA_C-like"/>
    <property type="match status" value="1"/>
</dbReference>
<comment type="subcellular location">
    <subcellularLocation>
        <location evidence="1">Cell outer membrane</location>
    </subcellularLocation>
</comment>
<evidence type="ECO:0000313" key="8">
    <source>
        <dbReference type="Proteomes" id="UP001430193"/>
    </source>
</evidence>
<organism evidence="7 8">
    <name type="scientific">Dyella mobilis</name>
    <dbReference type="NCBI Taxonomy" id="1849582"/>
    <lineage>
        <taxon>Bacteria</taxon>
        <taxon>Pseudomonadati</taxon>
        <taxon>Pseudomonadota</taxon>
        <taxon>Gammaproteobacteria</taxon>
        <taxon>Lysobacterales</taxon>
        <taxon>Rhodanobacteraceae</taxon>
        <taxon>Dyella</taxon>
    </lineage>
</organism>
<dbReference type="EMBL" id="JADIKF010000040">
    <property type="protein sequence ID" value="MBM7131535.1"/>
    <property type="molecule type" value="Genomic_DNA"/>
</dbReference>
<dbReference type="Pfam" id="PF00691">
    <property type="entry name" value="OmpA"/>
    <property type="match status" value="1"/>
</dbReference>
<name>A0ABS2KK39_9GAMM</name>
<dbReference type="SUPFAM" id="SSF103088">
    <property type="entry name" value="OmpA-like"/>
    <property type="match status" value="1"/>
</dbReference>
<dbReference type="InterPro" id="IPR006665">
    <property type="entry name" value="OmpA-like"/>
</dbReference>
<proteinExistence type="predicted"/>
<reference evidence="7" key="1">
    <citation type="submission" date="2020-10" db="EMBL/GenBank/DDBJ databases">
        <title>Phylogeny of dyella-like bacteria.</title>
        <authorList>
            <person name="Fu J."/>
        </authorList>
    </citation>
    <scope>NUCLEOTIDE SEQUENCE</scope>
    <source>
        <strain evidence="7">DHON07</strain>
    </source>
</reference>
<keyword evidence="5" id="KW-0732">Signal</keyword>
<dbReference type="InterPro" id="IPR006664">
    <property type="entry name" value="OMP_bac"/>
</dbReference>
<keyword evidence="8" id="KW-1185">Reference proteome</keyword>
<evidence type="ECO:0000256" key="1">
    <source>
        <dbReference type="ARBA" id="ARBA00004442"/>
    </source>
</evidence>
<gene>
    <name evidence="7" type="ORF">ISS99_18590</name>
</gene>
<dbReference type="PANTHER" id="PTHR30329">
    <property type="entry name" value="STATOR ELEMENT OF FLAGELLAR MOTOR COMPLEX"/>
    <property type="match status" value="1"/>
</dbReference>
<feature type="domain" description="OmpA-like" evidence="6">
    <location>
        <begin position="216"/>
        <end position="330"/>
    </location>
</feature>
<evidence type="ECO:0000256" key="2">
    <source>
        <dbReference type="ARBA" id="ARBA00023136"/>
    </source>
</evidence>
<feature type="chain" id="PRO_5045166536" evidence="5">
    <location>
        <begin position="19"/>
        <end position="330"/>
    </location>
</feature>
<evidence type="ECO:0000259" key="6">
    <source>
        <dbReference type="PROSITE" id="PS51123"/>
    </source>
</evidence>
<evidence type="ECO:0000256" key="3">
    <source>
        <dbReference type="ARBA" id="ARBA00023237"/>
    </source>
</evidence>
<dbReference type="Gene3D" id="3.30.1330.60">
    <property type="entry name" value="OmpA-like domain"/>
    <property type="match status" value="1"/>
</dbReference>
<dbReference type="PROSITE" id="PS51123">
    <property type="entry name" value="OMPA_2"/>
    <property type="match status" value="1"/>
</dbReference>
<evidence type="ECO:0000256" key="4">
    <source>
        <dbReference type="PROSITE-ProRule" id="PRU00473"/>
    </source>
</evidence>
<keyword evidence="2 4" id="KW-0472">Membrane</keyword>
<protein>
    <submittedName>
        <fullName evidence="7">OmpA family protein</fullName>
    </submittedName>
</protein>
<dbReference type="PANTHER" id="PTHR30329:SF21">
    <property type="entry name" value="LIPOPROTEIN YIAD-RELATED"/>
    <property type="match status" value="1"/>
</dbReference>
<comment type="caution">
    <text evidence="7">The sequence shown here is derived from an EMBL/GenBank/DDBJ whole genome shotgun (WGS) entry which is preliminary data.</text>
</comment>
<evidence type="ECO:0000256" key="5">
    <source>
        <dbReference type="SAM" id="SignalP"/>
    </source>
</evidence>
<dbReference type="Proteomes" id="UP001430193">
    <property type="component" value="Unassembled WGS sequence"/>
</dbReference>
<sequence>MLTLLCFTIAAFSSLAAAADTPQRDLAGSHDNPIVSRFAGSVIIGYKAIDFDSLTLPLGPFNNGAYGKTDSVQGQITRIAYVAPAGKSVHEIATNFEQALEHSGFQKRFACEGSSANPGCGDASSMSQSLLSEALIHSLSPNTQDENTMVDTLWSNGGSVFVESARLDRAGGPVDVALFISGNEGKPAGIYLQVCQSKAMSAGEVTVDAKAMAQGLAQQGHIALYGIHFDTDSAVLSADSKSTLQQMAALMKAQPALKVYIVGHTDNTGALEHNLALSAQRAESVVKALQGLGVTPTRMAAKGLASFAPVASNATDDGKAKNRRVELVEQ</sequence>